<gene>
    <name evidence="1" type="ORF">GALL_424520</name>
</gene>
<reference evidence="1" key="1">
    <citation type="submission" date="2016-10" db="EMBL/GenBank/DDBJ databases">
        <title>Sequence of Gallionella enrichment culture.</title>
        <authorList>
            <person name="Poehlein A."/>
            <person name="Muehling M."/>
            <person name="Daniel R."/>
        </authorList>
    </citation>
    <scope>NUCLEOTIDE SEQUENCE</scope>
</reference>
<evidence type="ECO:0000313" key="1">
    <source>
        <dbReference type="EMBL" id="OIQ75875.1"/>
    </source>
</evidence>
<name>A0A1J5QEE1_9ZZZZ</name>
<sequence>MQVANHLVYAVLEFGHLTLRVHGYGPGEVTFCHHGGYVGDGTNLGGQIGR</sequence>
<protein>
    <submittedName>
        <fullName evidence="1">Uncharacterized protein</fullName>
    </submittedName>
</protein>
<dbReference type="AlphaFoldDB" id="A0A1J5QEE1"/>
<organism evidence="1">
    <name type="scientific">mine drainage metagenome</name>
    <dbReference type="NCBI Taxonomy" id="410659"/>
    <lineage>
        <taxon>unclassified sequences</taxon>
        <taxon>metagenomes</taxon>
        <taxon>ecological metagenomes</taxon>
    </lineage>
</organism>
<proteinExistence type="predicted"/>
<dbReference type="EMBL" id="MLJW01002030">
    <property type="protein sequence ID" value="OIQ75875.1"/>
    <property type="molecule type" value="Genomic_DNA"/>
</dbReference>
<comment type="caution">
    <text evidence="1">The sequence shown here is derived from an EMBL/GenBank/DDBJ whole genome shotgun (WGS) entry which is preliminary data.</text>
</comment>
<accession>A0A1J5QEE1</accession>